<dbReference type="Pfam" id="PF01497">
    <property type="entry name" value="Peripla_BP_2"/>
    <property type="match status" value="1"/>
</dbReference>
<dbReference type="RefSeq" id="WP_121834883.1">
    <property type="nucleotide sequence ID" value="NZ_CP163513.1"/>
</dbReference>
<comment type="caution">
    <text evidence="7">The sequence shown here is derived from an EMBL/GenBank/DDBJ whole genome shotgun (WGS) entry which is preliminary data.</text>
</comment>
<accession>A0A3L9DRP9</accession>
<dbReference type="SUPFAM" id="SSF53807">
    <property type="entry name" value="Helical backbone' metal receptor"/>
    <property type="match status" value="1"/>
</dbReference>
<dbReference type="PANTHER" id="PTHR30532:SF26">
    <property type="entry name" value="IRON(3+)-HYDROXAMATE-BINDING PROTEIN FHUD"/>
    <property type="match status" value="1"/>
</dbReference>
<dbReference type="Gene3D" id="3.40.50.1980">
    <property type="entry name" value="Nitrogenase molybdenum iron protein domain"/>
    <property type="match status" value="2"/>
</dbReference>
<name>A0A3L9DRP9_9STRE</name>
<keyword evidence="4 5" id="KW-0732">Signal</keyword>
<keyword evidence="3" id="KW-0813">Transport</keyword>
<dbReference type="PANTHER" id="PTHR30532">
    <property type="entry name" value="IRON III DICITRATE-BINDING PERIPLASMIC PROTEIN"/>
    <property type="match status" value="1"/>
</dbReference>
<proteinExistence type="inferred from homology"/>
<evidence type="ECO:0000313" key="8">
    <source>
        <dbReference type="Proteomes" id="UP000279194"/>
    </source>
</evidence>
<dbReference type="CDD" id="cd01138">
    <property type="entry name" value="FeuA"/>
    <property type="match status" value="1"/>
</dbReference>
<dbReference type="InterPro" id="IPR051313">
    <property type="entry name" value="Bact_iron-sidero_bind"/>
</dbReference>
<evidence type="ECO:0000256" key="4">
    <source>
        <dbReference type="ARBA" id="ARBA00022729"/>
    </source>
</evidence>
<feature type="signal peptide" evidence="5">
    <location>
        <begin position="1"/>
        <end position="19"/>
    </location>
</feature>
<dbReference type="GO" id="GO:0030288">
    <property type="term" value="C:outer membrane-bounded periplasmic space"/>
    <property type="evidence" value="ECO:0007669"/>
    <property type="project" value="TreeGrafter"/>
</dbReference>
<dbReference type="PROSITE" id="PS51257">
    <property type="entry name" value="PROKAR_LIPOPROTEIN"/>
    <property type="match status" value="1"/>
</dbReference>
<evidence type="ECO:0000256" key="1">
    <source>
        <dbReference type="ARBA" id="ARBA00004196"/>
    </source>
</evidence>
<evidence type="ECO:0000259" key="6">
    <source>
        <dbReference type="PROSITE" id="PS50983"/>
    </source>
</evidence>
<feature type="domain" description="Fe/B12 periplasmic-binding" evidence="6">
    <location>
        <begin position="59"/>
        <end position="312"/>
    </location>
</feature>
<reference evidence="7 8" key="1">
    <citation type="submission" date="2018-10" db="EMBL/GenBank/DDBJ databases">
        <title>Streptococcus hillyeri sp. nov., isolated from equine tracheal sample.</title>
        <authorList>
            <person name="Macfadyen A.C."/>
            <person name="Waller A."/>
            <person name="Paterson G.K."/>
        </authorList>
    </citation>
    <scope>NUCLEOTIDE SEQUENCE [LARGE SCALE GENOMIC DNA]</scope>
    <source>
        <strain evidence="7 8">28462</strain>
    </source>
</reference>
<protein>
    <submittedName>
        <fullName evidence="7">Iron-hydroxamate ABC transporter substrate-binding protein</fullName>
    </submittedName>
</protein>
<evidence type="ECO:0000313" key="7">
    <source>
        <dbReference type="EMBL" id="RLY04126.1"/>
    </source>
</evidence>
<evidence type="ECO:0000256" key="2">
    <source>
        <dbReference type="ARBA" id="ARBA00008814"/>
    </source>
</evidence>
<organism evidence="7 8">
    <name type="scientific">Streptococcus hillyeri</name>
    <dbReference type="NCBI Taxonomy" id="2282420"/>
    <lineage>
        <taxon>Bacteria</taxon>
        <taxon>Bacillati</taxon>
        <taxon>Bacillota</taxon>
        <taxon>Bacilli</taxon>
        <taxon>Lactobacillales</taxon>
        <taxon>Streptococcaceae</taxon>
        <taxon>Streptococcus</taxon>
    </lineage>
</organism>
<dbReference type="InterPro" id="IPR002491">
    <property type="entry name" value="ABC_transptr_periplasmic_BD"/>
</dbReference>
<feature type="chain" id="PRO_5038512540" evidence="5">
    <location>
        <begin position="20"/>
        <end position="313"/>
    </location>
</feature>
<dbReference type="Proteomes" id="UP000279194">
    <property type="component" value="Unassembled WGS sequence"/>
</dbReference>
<sequence length="313" mass="34727">MKKTLSLLLSLMAIFVLVACSTSSKEKAEQSQSSSSAISKMPKIEGISYRGEVPESPKRVASMASSYTGYLLKLGFNIVAATTYDQKNPVFSDAIKSAEIMLPTDLEALAATEPDVIVVGSTEQNLDQLEKIAPLVVVEYGKHDYLQMMTDFGHIFGKEDDAKKWLASWEKKVSEAKEIVHDATGKDATFTVMGLFEKQFYLFGNNWGRGGEIIYQAFGYQAPEAVEKEVFPTGYLEVSREVLPNYIGDYVLVAAENEETGASLYESDLWKNIPAVQKNHVIKVDANVFYFTDPVSLEHELEVLTEAISKTQQ</sequence>
<dbReference type="OrthoDB" id="2241086at2"/>
<gene>
    <name evidence="7" type="ORF">EAF07_03380</name>
</gene>
<dbReference type="AlphaFoldDB" id="A0A3L9DRP9"/>
<dbReference type="PROSITE" id="PS50983">
    <property type="entry name" value="FE_B12_PBP"/>
    <property type="match status" value="1"/>
</dbReference>
<comment type="subcellular location">
    <subcellularLocation>
        <location evidence="1">Cell envelope</location>
    </subcellularLocation>
</comment>
<evidence type="ECO:0000256" key="5">
    <source>
        <dbReference type="SAM" id="SignalP"/>
    </source>
</evidence>
<evidence type="ECO:0000256" key="3">
    <source>
        <dbReference type="ARBA" id="ARBA00022448"/>
    </source>
</evidence>
<dbReference type="GO" id="GO:1901678">
    <property type="term" value="P:iron coordination entity transport"/>
    <property type="evidence" value="ECO:0007669"/>
    <property type="project" value="UniProtKB-ARBA"/>
</dbReference>
<keyword evidence="8" id="KW-1185">Reference proteome</keyword>
<comment type="similarity">
    <text evidence="2">Belongs to the bacterial solute-binding protein 8 family.</text>
</comment>
<dbReference type="EMBL" id="RCVM01000004">
    <property type="protein sequence ID" value="RLY04126.1"/>
    <property type="molecule type" value="Genomic_DNA"/>
</dbReference>